<dbReference type="Gene3D" id="2.60.120.560">
    <property type="entry name" value="Exo-inulinase, domain 1"/>
    <property type="match status" value="1"/>
</dbReference>
<dbReference type="PANTHER" id="PTHR43798:SF31">
    <property type="entry name" value="AB HYDROLASE SUPERFAMILY PROTEIN YCLE"/>
    <property type="match status" value="1"/>
</dbReference>
<feature type="domain" description="AB hydrolase-1" evidence="3">
    <location>
        <begin position="76"/>
        <end position="206"/>
    </location>
</feature>
<protein>
    <submittedName>
        <fullName evidence="4">Alpha/beta hydrolase</fullName>
    </submittedName>
    <submittedName>
        <fullName evidence="5">Putative hydrolase signal peptide protein</fullName>
    </submittedName>
</protein>
<evidence type="ECO:0000256" key="1">
    <source>
        <dbReference type="ARBA" id="ARBA00022801"/>
    </source>
</evidence>
<dbReference type="Gene3D" id="3.40.50.1820">
    <property type="entry name" value="alpha/beta hydrolase"/>
    <property type="match status" value="1"/>
</dbReference>
<feature type="chain" id="PRO_5041043706" evidence="2">
    <location>
        <begin position="24"/>
        <end position="573"/>
    </location>
</feature>
<reference evidence="4" key="2">
    <citation type="submission" date="2018-01" db="EMBL/GenBank/DDBJ databases">
        <title>Ralstonia pseudosolanacearum P824 infects blueberry.</title>
        <authorList>
            <person name="Bocsanczy A.M."/>
            <person name="Norman D.J."/>
        </authorList>
    </citation>
    <scope>NUCLEOTIDE SEQUENCE</scope>
    <source>
        <strain evidence="4">P824</strain>
    </source>
</reference>
<proteinExistence type="predicted"/>
<evidence type="ECO:0000313" key="5">
    <source>
        <dbReference type="EMBL" id="CUV31197.1"/>
    </source>
</evidence>
<reference evidence="5" key="1">
    <citation type="submission" date="2015-10" db="EMBL/GenBank/DDBJ databases">
        <authorList>
            <person name="Gilbert D.G."/>
        </authorList>
    </citation>
    <scope>NUCLEOTIDE SEQUENCE</scope>
    <source>
        <strain evidence="5">Phyl III-seqv23</strain>
    </source>
</reference>
<dbReference type="EMBL" id="LN899824">
    <property type="protein sequence ID" value="CUV31197.1"/>
    <property type="molecule type" value="Genomic_DNA"/>
</dbReference>
<dbReference type="InterPro" id="IPR029058">
    <property type="entry name" value="AB_hydrolase_fold"/>
</dbReference>
<reference evidence="6" key="3">
    <citation type="submission" date="2018-01" db="EMBL/GenBank/DDBJ databases">
        <title>Raltonia solanacearum P824 infects blueberry.</title>
        <authorList>
            <person name="Bocsanczy A.M."/>
            <person name="Norman D.J."/>
        </authorList>
    </citation>
    <scope>NUCLEOTIDE SEQUENCE [LARGE SCALE GENOMIC DNA]</scope>
    <source>
        <strain evidence="6">P824</strain>
    </source>
</reference>
<sequence length="573" mass="64202">MRNLTFRAVCALVLAVASGTTMAASAITVLGKDFAFPSKIQGLPEKLSDFKDLRINTFTTSDGVKLSYWEAGEGEPLIFVPGWSANGAQYINVMYLLRRHYHVYVLDVRNQGLSERVDYGVRISRFAADLKEFSDHLGLKQADYCGWSMGASVLWSYIDLFGTRGIHKAVFVDEPISIYSHQDWSEQERLDAGGTTTSPERMIAGFVRGAPLNSLVTDLAPWQHAMAKDSLSYVNSEAFANAFVKNDPQAMGEVLFDHITNDWRDVVKHKLNVPVAIFSGDYSNNLPSQRWMQKTIPGSKLFVYSKAEQGDHFLMFKNPFKFTADLRAFLADEMPQDVQTRRERAVQESVAGDGAHAVESYRLSGVQLRPSAYRGSAALELRMPSSAYQDPAREQLSDRNFMAWLPVDFQDGTIEVEVASDLAPDAPAYARGFAGISFRIDGQGRFESVYLRPTNSTADDQQRRNHSVQYVAYPDFRFNRLRAESPEKYETYAELALGRWIHMKLVVAGSQARLYLDRKAEPALVVHDLKLGPMQRGGVGIWLESGTIAHFRNLQIKPANPSPSEPMRPDTPL</sequence>
<evidence type="ECO:0000313" key="4">
    <source>
        <dbReference type="EMBL" id="AYA49288.1"/>
    </source>
</evidence>
<keyword evidence="2" id="KW-0732">Signal</keyword>
<accession>A0A0S4V928</accession>
<dbReference type="EMBL" id="CP025742">
    <property type="protein sequence ID" value="AYA49288.1"/>
    <property type="molecule type" value="Genomic_DNA"/>
</dbReference>
<dbReference type="AlphaFoldDB" id="A0A0S4V928"/>
<name>A0A0S4V928_RALSL</name>
<gene>
    <name evidence="4" type="ORF">RSP824_23270</name>
    <name evidence="5" type="ORF">RUN1985_v1_830018</name>
</gene>
<evidence type="ECO:0000313" key="6">
    <source>
        <dbReference type="Proteomes" id="UP000262427"/>
    </source>
</evidence>
<keyword evidence="1 5" id="KW-0378">Hydrolase</keyword>
<dbReference type="InterPro" id="IPR050266">
    <property type="entry name" value="AB_hydrolase_sf"/>
</dbReference>
<evidence type="ECO:0000256" key="2">
    <source>
        <dbReference type="SAM" id="SignalP"/>
    </source>
</evidence>
<dbReference type="GO" id="GO:0016020">
    <property type="term" value="C:membrane"/>
    <property type="evidence" value="ECO:0007669"/>
    <property type="project" value="TreeGrafter"/>
</dbReference>
<dbReference type="InterPro" id="IPR000073">
    <property type="entry name" value="AB_hydrolase_1"/>
</dbReference>
<dbReference type="Pfam" id="PF00561">
    <property type="entry name" value="Abhydrolase_1"/>
    <property type="match status" value="1"/>
</dbReference>
<dbReference type="PANTHER" id="PTHR43798">
    <property type="entry name" value="MONOACYLGLYCEROL LIPASE"/>
    <property type="match status" value="1"/>
</dbReference>
<dbReference type="Proteomes" id="UP000262427">
    <property type="component" value="Chromosome MP"/>
</dbReference>
<dbReference type="GO" id="GO:0016787">
    <property type="term" value="F:hydrolase activity"/>
    <property type="evidence" value="ECO:0007669"/>
    <property type="project" value="UniProtKB-KW"/>
</dbReference>
<organism evidence="5">
    <name type="scientific">Ralstonia solanacearum</name>
    <name type="common">Pseudomonas solanacearum</name>
    <dbReference type="NCBI Taxonomy" id="305"/>
    <lineage>
        <taxon>Bacteria</taxon>
        <taxon>Pseudomonadati</taxon>
        <taxon>Pseudomonadota</taxon>
        <taxon>Betaproteobacteria</taxon>
        <taxon>Burkholderiales</taxon>
        <taxon>Burkholderiaceae</taxon>
        <taxon>Ralstonia</taxon>
        <taxon>Ralstonia solanacearum species complex</taxon>
    </lineage>
</organism>
<dbReference type="SUPFAM" id="SSF53474">
    <property type="entry name" value="alpha/beta-Hydrolases"/>
    <property type="match status" value="1"/>
</dbReference>
<evidence type="ECO:0000259" key="3">
    <source>
        <dbReference type="Pfam" id="PF00561"/>
    </source>
</evidence>
<feature type="signal peptide" evidence="2">
    <location>
        <begin position="1"/>
        <end position="23"/>
    </location>
</feature>